<feature type="transmembrane region" description="Helical" evidence="1">
    <location>
        <begin position="74"/>
        <end position="94"/>
    </location>
</feature>
<organism evidence="2 3">
    <name type="scientific">Kineococcus endophyticus</name>
    <dbReference type="NCBI Taxonomy" id="1181883"/>
    <lineage>
        <taxon>Bacteria</taxon>
        <taxon>Bacillati</taxon>
        <taxon>Actinomycetota</taxon>
        <taxon>Actinomycetes</taxon>
        <taxon>Kineosporiales</taxon>
        <taxon>Kineosporiaceae</taxon>
        <taxon>Kineococcus</taxon>
    </lineage>
</organism>
<accession>A0ABV3P2W0</accession>
<keyword evidence="3" id="KW-1185">Reference proteome</keyword>
<proteinExistence type="predicted"/>
<keyword evidence="1" id="KW-0472">Membrane</keyword>
<evidence type="ECO:0000313" key="3">
    <source>
        <dbReference type="Proteomes" id="UP001555826"/>
    </source>
</evidence>
<keyword evidence="1" id="KW-1133">Transmembrane helix</keyword>
<sequence>MTVVEWEETGAWDGTGPVVRRPRVDRHRLAAAGLSALWPGLGHAYLGRTAAAVALVTAQVLLVVLTVLPEAWRVTLPAWIALVALAAVGAWRAARRPEDRPEA</sequence>
<protein>
    <recommendedName>
        <fullName evidence="4">MYXO-CTERM domain-containing protein</fullName>
    </recommendedName>
</protein>
<name>A0ABV3P2W0_9ACTN</name>
<keyword evidence="1" id="KW-0812">Transmembrane</keyword>
<feature type="transmembrane region" description="Helical" evidence="1">
    <location>
        <begin position="45"/>
        <end position="68"/>
    </location>
</feature>
<gene>
    <name evidence="2" type="ORF">AB1207_04330</name>
</gene>
<dbReference type="Proteomes" id="UP001555826">
    <property type="component" value="Unassembled WGS sequence"/>
</dbReference>
<evidence type="ECO:0008006" key="4">
    <source>
        <dbReference type="Google" id="ProtNLM"/>
    </source>
</evidence>
<comment type="caution">
    <text evidence="2">The sequence shown here is derived from an EMBL/GenBank/DDBJ whole genome shotgun (WGS) entry which is preliminary data.</text>
</comment>
<evidence type="ECO:0000313" key="2">
    <source>
        <dbReference type="EMBL" id="MEW9263966.1"/>
    </source>
</evidence>
<reference evidence="2 3" key="1">
    <citation type="submission" date="2024-07" db="EMBL/GenBank/DDBJ databases">
        <authorList>
            <person name="Thanompreechachai J."/>
            <person name="Duangmal K."/>
        </authorList>
    </citation>
    <scope>NUCLEOTIDE SEQUENCE [LARGE SCALE GENOMIC DNA]</scope>
    <source>
        <strain evidence="2 3">KCTC 19886</strain>
    </source>
</reference>
<evidence type="ECO:0000256" key="1">
    <source>
        <dbReference type="SAM" id="Phobius"/>
    </source>
</evidence>
<dbReference type="RefSeq" id="WP_367636570.1">
    <property type="nucleotide sequence ID" value="NZ_JBFNQN010000003.1"/>
</dbReference>
<dbReference type="EMBL" id="JBFNQN010000003">
    <property type="protein sequence ID" value="MEW9263966.1"/>
    <property type="molecule type" value="Genomic_DNA"/>
</dbReference>